<evidence type="ECO:0000313" key="5">
    <source>
        <dbReference type="Proteomes" id="UP000054567"/>
    </source>
</evidence>
<evidence type="ECO:0000313" key="4">
    <source>
        <dbReference type="EMBL" id="KMM72044.1"/>
    </source>
</evidence>
<dbReference type="Gene3D" id="1.10.238.200">
    <property type="entry name" value="Cullin, PONY binding domain"/>
    <property type="match status" value="1"/>
</dbReference>
<dbReference type="Gene3D" id="1.10.8.10">
    <property type="entry name" value="DNA helicase RuvA subunit, C-terminal domain"/>
    <property type="match status" value="1"/>
</dbReference>
<dbReference type="InterPro" id="IPR009060">
    <property type="entry name" value="UBA-like_sf"/>
</dbReference>
<dbReference type="InterPro" id="IPR014764">
    <property type="entry name" value="DCN-prot"/>
</dbReference>
<name>A0A0J6FSK8_COCPO</name>
<organism evidence="4 5">
    <name type="scientific">Coccidioides posadasii RMSCC 3488</name>
    <dbReference type="NCBI Taxonomy" id="454284"/>
    <lineage>
        <taxon>Eukaryota</taxon>
        <taxon>Fungi</taxon>
        <taxon>Dikarya</taxon>
        <taxon>Ascomycota</taxon>
        <taxon>Pezizomycotina</taxon>
        <taxon>Eurotiomycetes</taxon>
        <taxon>Eurotiomycetidae</taxon>
        <taxon>Onygenales</taxon>
        <taxon>Onygenaceae</taxon>
        <taxon>Coccidioides</taxon>
    </lineage>
</organism>
<dbReference type="PANTHER" id="PTHR12281">
    <property type="entry name" value="RP42 RELATED"/>
    <property type="match status" value="1"/>
</dbReference>
<evidence type="ECO:0000256" key="1">
    <source>
        <dbReference type="ARBA" id="ARBA00022786"/>
    </source>
</evidence>
<reference evidence="5" key="3">
    <citation type="journal article" date="2010" name="Genome Res.">
        <title>Population genomic sequencing of Coccidioides fungi reveals recent hybridization and transposon control.</title>
        <authorList>
            <person name="Neafsey D.E."/>
            <person name="Barker B.M."/>
            <person name="Sharpton T.J."/>
            <person name="Stajich J.E."/>
            <person name="Park D.J."/>
            <person name="Whiston E."/>
            <person name="Hung C.-Y."/>
            <person name="McMahan C."/>
            <person name="White J."/>
            <person name="Sykes S."/>
            <person name="Heiman D."/>
            <person name="Young S."/>
            <person name="Zeng Q."/>
            <person name="Abouelleil A."/>
            <person name="Aftuck L."/>
            <person name="Bessette D."/>
            <person name="Brown A."/>
            <person name="FitzGerald M."/>
            <person name="Lui A."/>
            <person name="Macdonald J.P."/>
            <person name="Priest M."/>
            <person name="Orbach M.J."/>
            <person name="Galgiani J.N."/>
            <person name="Kirkland T.N."/>
            <person name="Cole G.T."/>
            <person name="Birren B.W."/>
            <person name="Henn M.R."/>
            <person name="Taylor J.W."/>
            <person name="Rounsley S.D."/>
        </authorList>
    </citation>
    <scope>NUCLEOTIDE SEQUENCE [LARGE SCALE GENOMIC DNA]</scope>
    <source>
        <strain evidence="5">RMSCC 3488</strain>
    </source>
</reference>
<proteinExistence type="predicted"/>
<reference evidence="5" key="2">
    <citation type="journal article" date="2009" name="Genome Res.">
        <title>Comparative genomic analyses of the human fungal pathogens Coccidioides and their relatives.</title>
        <authorList>
            <person name="Sharpton T.J."/>
            <person name="Stajich J.E."/>
            <person name="Rounsley S.D."/>
            <person name="Gardner M.J."/>
            <person name="Wortman J.R."/>
            <person name="Jordar V.S."/>
            <person name="Maiti R."/>
            <person name="Kodira C.D."/>
            <person name="Neafsey D.E."/>
            <person name="Zeng Q."/>
            <person name="Hung C.-Y."/>
            <person name="McMahan C."/>
            <person name="Muszewska A."/>
            <person name="Grynberg M."/>
            <person name="Mandel M.A."/>
            <person name="Kellner E.M."/>
            <person name="Barker B.M."/>
            <person name="Galgiani J.N."/>
            <person name="Orbach M.J."/>
            <person name="Kirkland T.N."/>
            <person name="Cole G.T."/>
            <person name="Henn M.R."/>
            <person name="Birren B.W."/>
            <person name="Taylor J.W."/>
        </authorList>
    </citation>
    <scope>NUCLEOTIDE SEQUENCE [LARGE SCALE GENOMIC DNA]</scope>
    <source>
        <strain evidence="5">RMSCC 3488</strain>
    </source>
</reference>
<evidence type="ECO:0000256" key="2">
    <source>
        <dbReference type="RuleBase" id="RU410713"/>
    </source>
</evidence>
<dbReference type="GO" id="GO:0097602">
    <property type="term" value="F:cullin family protein binding"/>
    <property type="evidence" value="ECO:0007669"/>
    <property type="project" value="TreeGrafter"/>
</dbReference>
<dbReference type="Pfam" id="PF14555">
    <property type="entry name" value="UBA_4"/>
    <property type="match status" value="1"/>
</dbReference>
<protein>
    <recommendedName>
        <fullName evidence="2">Defective in cullin neddylation protein</fullName>
    </recommendedName>
</protein>
<dbReference type="GO" id="GO:0000151">
    <property type="term" value="C:ubiquitin ligase complex"/>
    <property type="evidence" value="ECO:0007669"/>
    <property type="project" value="TreeGrafter"/>
</dbReference>
<dbReference type="OrthoDB" id="27198at2759"/>
<comment type="function">
    <text evidence="2">Neddylation of cullins play an essential role in the regulation of SCF-type complexes activity.</text>
</comment>
<accession>A0A0J6FSK8</accession>
<dbReference type="PROSITE" id="PS51229">
    <property type="entry name" value="DCUN1"/>
    <property type="match status" value="1"/>
</dbReference>
<keyword evidence="1" id="KW-0833">Ubl conjugation pathway</keyword>
<dbReference type="EMBL" id="DS268113">
    <property type="protein sequence ID" value="KMM72044.1"/>
    <property type="molecule type" value="Genomic_DNA"/>
</dbReference>
<gene>
    <name evidence="4" type="ORF">CPAG_08343</name>
</gene>
<dbReference type="InterPro" id="IPR042460">
    <property type="entry name" value="DCN1-like_PONY"/>
</dbReference>
<feature type="domain" description="DCUN1" evidence="3">
    <location>
        <begin position="54"/>
        <end position="257"/>
    </location>
</feature>
<dbReference type="Pfam" id="PF03556">
    <property type="entry name" value="Cullin_binding"/>
    <property type="match status" value="1"/>
</dbReference>
<dbReference type="GO" id="GO:0031624">
    <property type="term" value="F:ubiquitin conjugating enzyme binding"/>
    <property type="evidence" value="ECO:0007669"/>
    <property type="project" value="TreeGrafter"/>
</dbReference>
<dbReference type="Gene3D" id="1.10.238.10">
    <property type="entry name" value="EF-hand"/>
    <property type="match status" value="1"/>
</dbReference>
<dbReference type="PANTHER" id="PTHR12281:SF31">
    <property type="entry name" value="DCN1-LIKE PROTEIN 3"/>
    <property type="match status" value="1"/>
</dbReference>
<dbReference type="GO" id="GO:0045116">
    <property type="term" value="P:protein neddylation"/>
    <property type="evidence" value="ECO:0007669"/>
    <property type="project" value="TreeGrafter"/>
</dbReference>
<sequence length="272" mass="30850">MLGYSSSQKQLIAQFVAFSSAKDSVAAKYLKNNGWNVERAVDDYFQNNPSASQAMVSALNKIFDSYRDSPAVNPDGIGIEGAMKYLGDIKVQLDEVVCLAISELLRSPSMGEFTRESFIDGWKDSGSDTLAKQASFASNLRKRIRNEPDLFKRVYRYAFILCRLPGQRHLTLEIATEQWRLFFTADNGGISWNTSTTPWLDWWLEFVEGSWKRPINKDLWEQTEVLMRKTLEDPSLKWWSPDGAWPGAVDDFIVFAKGKLGQNSSSEAMDVE</sequence>
<dbReference type="InterPro" id="IPR005176">
    <property type="entry name" value="PONY_dom"/>
</dbReference>
<dbReference type="GO" id="GO:0032182">
    <property type="term" value="F:ubiquitin-like protein binding"/>
    <property type="evidence" value="ECO:0007669"/>
    <property type="project" value="TreeGrafter"/>
</dbReference>
<dbReference type="SUPFAM" id="SSF46934">
    <property type="entry name" value="UBA-like"/>
    <property type="match status" value="1"/>
</dbReference>
<reference evidence="4 5" key="1">
    <citation type="submission" date="2007-06" db="EMBL/GenBank/DDBJ databases">
        <title>The Genome Sequence of Coccidioides posadasii RMSCC_3488.</title>
        <authorList>
            <consortium name="Coccidioides Genome Resources Consortium"/>
            <consortium name="The Broad Institute Genome Sequencing Platform"/>
            <person name="Henn M.R."/>
            <person name="Sykes S."/>
            <person name="Young S."/>
            <person name="Jaffe D."/>
            <person name="Berlin A."/>
            <person name="Alvarez P."/>
            <person name="Butler J."/>
            <person name="Gnerre S."/>
            <person name="Grabherr M."/>
            <person name="Mauceli E."/>
            <person name="Brockman W."/>
            <person name="Kodira C."/>
            <person name="Alvarado L."/>
            <person name="Zeng Q."/>
            <person name="Crawford M."/>
            <person name="Antoine C."/>
            <person name="Devon K."/>
            <person name="Galgiani J."/>
            <person name="Orsborn K."/>
            <person name="Lewis M.L."/>
            <person name="Nusbaum C."/>
            <person name="Galagan J."/>
            <person name="Birren B."/>
        </authorList>
    </citation>
    <scope>NUCLEOTIDE SEQUENCE [LARGE SCALE GENOMIC DNA]</scope>
    <source>
        <strain evidence="4 5">RMSCC 3488</strain>
    </source>
</reference>
<dbReference type="AlphaFoldDB" id="A0A0J6FSK8"/>
<dbReference type="Proteomes" id="UP000054567">
    <property type="component" value="Unassembled WGS sequence"/>
</dbReference>
<dbReference type="VEuPathDB" id="FungiDB:CPAG_08343"/>
<evidence type="ECO:0000259" key="3">
    <source>
        <dbReference type="PROSITE" id="PS51229"/>
    </source>
</evidence>